<reference evidence="1" key="1">
    <citation type="submission" date="2023-03" db="EMBL/GenBank/DDBJ databases">
        <title>Massive genome expansion in bonnet fungi (Mycena s.s.) driven by repeated elements and novel gene families across ecological guilds.</title>
        <authorList>
            <consortium name="Lawrence Berkeley National Laboratory"/>
            <person name="Harder C.B."/>
            <person name="Miyauchi S."/>
            <person name="Viragh M."/>
            <person name="Kuo A."/>
            <person name="Thoen E."/>
            <person name="Andreopoulos B."/>
            <person name="Lu D."/>
            <person name="Skrede I."/>
            <person name="Drula E."/>
            <person name="Henrissat B."/>
            <person name="Morin E."/>
            <person name="Kohler A."/>
            <person name="Barry K."/>
            <person name="LaButti K."/>
            <person name="Morin E."/>
            <person name="Salamov A."/>
            <person name="Lipzen A."/>
            <person name="Mereny Z."/>
            <person name="Hegedus B."/>
            <person name="Baldrian P."/>
            <person name="Stursova M."/>
            <person name="Weitz H."/>
            <person name="Taylor A."/>
            <person name="Grigoriev I.V."/>
            <person name="Nagy L.G."/>
            <person name="Martin F."/>
            <person name="Kauserud H."/>
        </authorList>
    </citation>
    <scope>NUCLEOTIDE SEQUENCE</scope>
    <source>
        <strain evidence="1">CBHHK188m</strain>
    </source>
</reference>
<name>A0AAD7K800_9AGAR</name>
<dbReference type="Proteomes" id="UP001215280">
    <property type="component" value="Unassembled WGS sequence"/>
</dbReference>
<protein>
    <recommendedName>
        <fullName evidence="3">F-box domain-containing protein</fullName>
    </recommendedName>
</protein>
<comment type="caution">
    <text evidence="1">The sequence shown here is derived from an EMBL/GenBank/DDBJ whole genome shotgun (WGS) entry which is preliminary data.</text>
</comment>
<accession>A0AAD7K800</accession>
<dbReference type="EMBL" id="JARJLG010000006">
    <property type="protein sequence ID" value="KAJ7780205.1"/>
    <property type="molecule type" value="Genomic_DNA"/>
</dbReference>
<dbReference type="AlphaFoldDB" id="A0AAD7K800"/>
<gene>
    <name evidence="1" type="ORF">DFH07DRAFT_466440</name>
</gene>
<dbReference type="Gene3D" id="1.20.1280.50">
    <property type="match status" value="1"/>
</dbReference>
<proteinExistence type="predicted"/>
<evidence type="ECO:0000313" key="2">
    <source>
        <dbReference type="Proteomes" id="UP001215280"/>
    </source>
</evidence>
<evidence type="ECO:0008006" key="3">
    <source>
        <dbReference type="Google" id="ProtNLM"/>
    </source>
</evidence>
<keyword evidence="2" id="KW-1185">Reference proteome</keyword>
<organism evidence="1 2">
    <name type="scientific">Mycena maculata</name>
    <dbReference type="NCBI Taxonomy" id="230809"/>
    <lineage>
        <taxon>Eukaryota</taxon>
        <taxon>Fungi</taxon>
        <taxon>Dikarya</taxon>
        <taxon>Basidiomycota</taxon>
        <taxon>Agaricomycotina</taxon>
        <taxon>Agaricomycetes</taxon>
        <taxon>Agaricomycetidae</taxon>
        <taxon>Agaricales</taxon>
        <taxon>Marasmiineae</taxon>
        <taxon>Mycenaceae</taxon>
        <taxon>Mycena</taxon>
    </lineage>
</organism>
<evidence type="ECO:0000313" key="1">
    <source>
        <dbReference type="EMBL" id="KAJ7780205.1"/>
    </source>
</evidence>
<dbReference type="SUPFAM" id="SSF52047">
    <property type="entry name" value="RNI-like"/>
    <property type="match status" value="1"/>
</dbReference>
<sequence>MTTSDLRRRLVELDAAIIDRKSALAELERDRATVESQLYATSTFPVLTLPVEVVVEIFTMCLPTIEELREDERKISERLESTAPTVFLGVCRTWRHIALSTPALWTTLSLGFDNIGDTVAAETKIEGFVEWWLNRAGLGPLSIAFRTRRRGLLLSAAVPLTLSGGPFTPSRMRDVIHRYAPRVEYLELELPQEHMRHLRLDSAVFPLLRRATLEDSGFSPLYDFNNPVAVFTNAPHLRDLHVIHWATLSYYTPPSSQLTRFEGKIDDLALFTLAPNLTEARCATGAFDAPTSMIIIHRRLKSLALVKSYIGTNPVDIIQHLTLPALQCLYVSDTDPDDTTNLSLFPFLLRSSPPLHTLAARVNKDTASGMWEHCLPLLKTTLENLEVHSPSNDFHSIIWSSLDSFPRLHTLSFVDSAGVDYTALLRFLRETTRPSRLAKLQSFSLVCRPGAFLEDRVGSFYGTKYCLDEITTHLAMIANRGMDIHIAGADKTYVKHVRSTRVL</sequence>